<dbReference type="PANTHER" id="PTHR24249:SF418">
    <property type="entry name" value="G-PROTEIN COUPLED RECEPTORS FAMILY 1 PROFILE DOMAIN-CONTAINING PROTEIN"/>
    <property type="match status" value="1"/>
</dbReference>
<feature type="transmembrane region" description="Helical" evidence="10">
    <location>
        <begin position="105"/>
        <end position="127"/>
    </location>
</feature>
<evidence type="ECO:0000256" key="6">
    <source>
        <dbReference type="ARBA" id="ARBA00023040"/>
    </source>
</evidence>
<proteinExistence type="inferred from homology"/>
<reference evidence="12" key="2">
    <citation type="submission" date="2021-08" db="EMBL/GenBank/DDBJ databases">
        <authorList>
            <person name="Eriksson T."/>
        </authorList>
    </citation>
    <scope>NUCLEOTIDE SEQUENCE</scope>
    <source>
        <strain evidence="12">Stoneville</strain>
        <tissue evidence="12">Whole head</tissue>
    </source>
</reference>
<dbReference type="Pfam" id="PF00001">
    <property type="entry name" value="7tm_1"/>
    <property type="match status" value="1"/>
</dbReference>
<keyword evidence="8" id="KW-0675">Receptor</keyword>
<dbReference type="SUPFAM" id="SSF81321">
    <property type="entry name" value="Family A G protein-coupled receptor-like"/>
    <property type="match status" value="1"/>
</dbReference>
<evidence type="ECO:0000256" key="4">
    <source>
        <dbReference type="ARBA" id="ARBA00022692"/>
    </source>
</evidence>
<comment type="similarity">
    <text evidence="2">Belongs to the G-protein coupled receptor 1 family.</text>
</comment>
<evidence type="ECO:0000256" key="7">
    <source>
        <dbReference type="ARBA" id="ARBA00023136"/>
    </source>
</evidence>
<comment type="subcellular location">
    <subcellularLocation>
        <location evidence="1">Cell membrane</location>
        <topology evidence="1">Multi-pass membrane protein</topology>
    </subcellularLocation>
</comment>
<protein>
    <recommendedName>
        <fullName evidence="11">G-protein coupled receptors family 1 profile domain-containing protein</fullName>
    </recommendedName>
</protein>
<feature type="transmembrane region" description="Helical" evidence="10">
    <location>
        <begin position="148"/>
        <end position="167"/>
    </location>
</feature>
<evidence type="ECO:0000256" key="10">
    <source>
        <dbReference type="SAM" id="Phobius"/>
    </source>
</evidence>
<feature type="transmembrane region" description="Helical" evidence="10">
    <location>
        <begin position="313"/>
        <end position="334"/>
    </location>
</feature>
<accession>A0A8J6H2P3</accession>
<feature type="transmembrane region" description="Helical" evidence="10">
    <location>
        <begin position="269"/>
        <end position="293"/>
    </location>
</feature>
<dbReference type="PRINTS" id="PR00237">
    <property type="entry name" value="GPCRRHODOPSN"/>
</dbReference>
<dbReference type="PANTHER" id="PTHR24249">
    <property type="entry name" value="HISTAMINE RECEPTOR-RELATED G-PROTEIN COUPLED RECEPTOR"/>
    <property type="match status" value="1"/>
</dbReference>
<dbReference type="Proteomes" id="UP000719412">
    <property type="component" value="Unassembled WGS sequence"/>
</dbReference>
<organism evidence="12 13">
    <name type="scientific">Tenebrio molitor</name>
    <name type="common">Yellow mealworm beetle</name>
    <dbReference type="NCBI Taxonomy" id="7067"/>
    <lineage>
        <taxon>Eukaryota</taxon>
        <taxon>Metazoa</taxon>
        <taxon>Ecdysozoa</taxon>
        <taxon>Arthropoda</taxon>
        <taxon>Hexapoda</taxon>
        <taxon>Insecta</taxon>
        <taxon>Pterygota</taxon>
        <taxon>Neoptera</taxon>
        <taxon>Endopterygota</taxon>
        <taxon>Coleoptera</taxon>
        <taxon>Polyphaga</taxon>
        <taxon>Cucujiformia</taxon>
        <taxon>Tenebrionidae</taxon>
        <taxon>Tenebrio</taxon>
    </lineage>
</organism>
<evidence type="ECO:0000313" key="13">
    <source>
        <dbReference type="Proteomes" id="UP000719412"/>
    </source>
</evidence>
<keyword evidence="13" id="KW-1185">Reference proteome</keyword>
<dbReference type="Gene3D" id="1.20.1070.10">
    <property type="entry name" value="Rhodopsin 7-helix transmembrane proteins"/>
    <property type="match status" value="1"/>
</dbReference>
<dbReference type="AlphaFoldDB" id="A0A8J6H2P3"/>
<keyword evidence="7 10" id="KW-0472">Membrane</keyword>
<keyword evidence="3" id="KW-1003">Cell membrane</keyword>
<evidence type="ECO:0000259" key="11">
    <source>
        <dbReference type="PROSITE" id="PS50262"/>
    </source>
</evidence>
<evidence type="ECO:0000256" key="2">
    <source>
        <dbReference type="ARBA" id="ARBA00010663"/>
    </source>
</evidence>
<keyword evidence="5 10" id="KW-1133">Transmembrane helix</keyword>
<name>A0A8J6H2P3_TENMO</name>
<dbReference type="EMBL" id="JABDTM020027333">
    <property type="protein sequence ID" value="KAH0810685.1"/>
    <property type="molecule type" value="Genomic_DNA"/>
</dbReference>
<keyword evidence="4 10" id="KW-0812">Transmembrane</keyword>
<evidence type="ECO:0000256" key="1">
    <source>
        <dbReference type="ARBA" id="ARBA00004651"/>
    </source>
</evidence>
<sequence length="355" mass="40598">MDNLTLTENTSHHRNLTSSIDDDLNIVVIANVFIAILVITALIAMIVNVVVFVSVHWIRRPMPPILKMSISLAAADALSSSIFAVTLLINTYLPTIGINLRWLEIIMEMMKLSGILVTVTHLLALSLNHYIGILKPLHYNSIVTRRKVNAVTILLWIFPTVFVIFLFTSQAEETYWTENFGNGTDTEQNKTTFTDTFKFRMGYSAYFIISIFLMAICYMHILIIVRRQQNIWKNLSRVGSTKWSGRTIKLCPCSKANKEQKQLEGNIRAIYTTLLILGSCLIGWMPALLIFVLMCKEDCYIHGSELDSLNQNYLIEVMSMRLLENMLIVLKMLANPIIYSIRMKEIQVRIQLRLS</sequence>
<dbReference type="InterPro" id="IPR000276">
    <property type="entry name" value="GPCR_Rhodpsn"/>
</dbReference>
<feature type="domain" description="G-protein coupled receptors family 1 profile" evidence="11">
    <location>
        <begin position="47"/>
        <end position="339"/>
    </location>
</feature>
<dbReference type="GO" id="GO:0004930">
    <property type="term" value="F:G protein-coupled receptor activity"/>
    <property type="evidence" value="ECO:0007669"/>
    <property type="project" value="UniProtKB-KW"/>
</dbReference>
<dbReference type="InterPro" id="IPR017452">
    <property type="entry name" value="GPCR_Rhodpsn_7TM"/>
</dbReference>
<evidence type="ECO:0000256" key="3">
    <source>
        <dbReference type="ARBA" id="ARBA00022475"/>
    </source>
</evidence>
<evidence type="ECO:0000256" key="9">
    <source>
        <dbReference type="ARBA" id="ARBA00023224"/>
    </source>
</evidence>
<dbReference type="InterPro" id="IPR050569">
    <property type="entry name" value="TAAR"/>
</dbReference>
<gene>
    <name evidence="12" type="ORF">GEV33_012106</name>
</gene>
<dbReference type="GO" id="GO:0005886">
    <property type="term" value="C:plasma membrane"/>
    <property type="evidence" value="ECO:0007669"/>
    <property type="project" value="UniProtKB-SubCell"/>
</dbReference>
<evidence type="ECO:0000256" key="5">
    <source>
        <dbReference type="ARBA" id="ARBA00022989"/>
    </source>
</evidence>
<keyword evidence="6" id="KW-0297">G-protein coupled receptor</keyword>
<evidence type="ECO:0000256" key="8">
    <source>
        <dbReference type="ARBA" id="ARBA00023170"/>
    </source>
</evidence>
<dbReference type="PROSITE" id="PS50262">
    <property type="entry name" value="G_PROTEIN_RECEP_F1_2"/>
    <property type="match status" value="1"/>
</dbReference>
<feature type="transmembrane region" description="Helical" evidence="10">
    <location>
        <begin position="26"/>
        <end position="58"/>
    </location>
</feature>
<keyword evidence="9" id="KW-0807">Transducer</keyword>
<reference evidence="12" key="1">
    <citation type="journal article" date="2020" name="J Insects Food Feed">
        <title>The yellow mealworm (Tenebrio molitor) genome: a resource for the emerging insects as food and feed industry.</title>
        <authorList>
            <person name="Eriksson T."/>
            <person name="Andere A."/>
            <person name="Kelstrup H."/>
            <person name="Emery V."/>
            <person name="Picard C."/>
        </authorList>
    </citation>
    <scope>NUCLEOTIDE SEQUENCE</scope>
    <source>
        <strain evidence="12">Stoneville</strain>
        <tissue evidence="12">Whole head</tissue>
    </source>
</reference>
<comment type="caution">
    <text evidence="12">The sequence shown here is derived from an EMBL/GenBank/DDBJ whole genome shotgun (WGS) entry which is preliminary data.</text>
</comment>
<feature type="transmembrane region" description="Helical" evidence="10">
    <location>
        <begin position="203"/>
        <end position="225"/>
    </location>
</feature>
<feature type="transmembrane region" description="Helical" evidence="10">
    <location>
        <begin position="70"/>
        <end position="93"/>
    </location>
</feature>
<evidence type="ECO:0000313" key="12">
    <source>
        <dbReference type="EMBL" id="KAH0810685.1"/>
    </source>
</evidence>